<organism evidence="3 4">
    <name type="scientific">Cystoisospora suis</name>
    <dbReference type="NCBI Taxonomy" id="483139"/>
    <lineage>
        <taxon>Eukaryota</taxon>
        <taxon>Sar</taxon>
        <taxon>Alveolata</taxon>
        <taxon>Apicomplexa</taxon>
        <taxon>Conoidasida</taxon>
        <taxon>Coccidia</taxon>
        <taxon>Eucoccidiorida</taxon>
        <taxon>Eimeriorina</taxon>
        <taxon>Sarcocystidae</taxon>
        <taxon>Cystoisospora</taxon>
    </lineage>
</organism>
<evidence type="ECO:0000256" key="1">
    <source>
        <dbReference type="SAM" id="Phobius"/>
    </source>
</evidence>
<evidence type="ECO:0000313" key="4">
    <source>
        <dbReference type="Proteomes" id="UP000221165"/>
    </source>
</evidence>
<dbReference type="VEuPathDB" id="ToxoDB:CSUI_002737"/>
<dbReference type="EMBL" id="MIGC01001147">
    <property type="protein sequence ID" value="PHJ23398.1"/>
    <property type="molecule type" value="Genomic_DNA"/>
</dbReference>
<feature type="transmembrane region" description="Helical" evidence="1">
    <location>
        <begin position="121"/>
        <end position="141"/>
    </location>
</feature>
<evidence type="ECO:0000313" key="3">
    <source>
        <dbReference type="EMBL" id="PHJ23398.1"/>
    </source>
</evidence>
<protein>
    <recommendedName>
        <fullName evidence="5">Transmembrane protein</fullName>
    </recommendedName>
</protein>
<name>A0A2C6L6V9_9APIC</name>
<keyword evidence="2" id="KW-0732">Signal</keyword>
<dbReference type="Proteomes" id="UP000221165">
    <property type="component" value="Unassembled WGS sequence"/>
</dbReference>
<evidence type="ECO:0000256" key="2">
    <source>
        <dbReference type="SAM" id="SignalP"/>
    </source>
</evidence>
<feature type="signal peptide" evidence="2">
    <location>
        <begin position="1"/>
        <end position="24"/>
    </location>
</feature>
<sequence length="145" mass="14986">MKASRVLSVSLLFIGLSVAPAALAAEAQQQEAVEIEVPEEQIAEEEHLTPEVEVPNAVTTKRTVVPATTMKKPPFAALLVVLVASLAFSLGLGLYRRGASPVEKDTAQSKGVKGLTRGAKAVAVSGAVGAALLASVAYYLMTKSA</sequence>
<gene>
    <name evidence="3" type="ORF">CSUI_002737</name>
</gene>
<dbReference type="GeneID" id="94426147"/>
<dbReference type="AlphaFoldDB" id="A0A2C6L6V9"/>
<keyword evidence="1" id="KW-0472">Membrane</keyword>
<comment type="caution">
    <text evidence="3">The sequence shown here is derived from an EMBL/GenBank/DDBJ whole genome shotgun (WGS) entry which is preliminary data.</text>
</comment>
<keyword evidence="1" id="KW-0812">Transmembrane</keyword>
<keyword evidence="1" id="KW-1133">Transmembrane helix</keyword>
<keyword evidence="4" id="KW-1185">Reference proteome</keyword>
<dbReference type="RefSeq" id="XP_067925074.1">
    <property type="nucleotide sequence ID" value="XM_068062936.1"/>
</dbReference>
<feature type="transmembrane region" description="Helical" evidence="1">
    <location>
        <begin position="75"/>
        <end position="95"/>
    </location>
</feature>
<proteinExistence type="predicted"/>
<reference evidence="3 4" key="1">
    <citation type="journal article" date="2017" name="Int. J. Parasitol.">
        <title>The genome of the protozoan parasite Cystoisospora suis and a reverse vaccinology approach to identify vaccine candidates.</title>
        <authorList>
            <person name="Palmieri N."/>
            <person name="Shrestha A."/>
            <person name="Ruttkowski B."/>
            <person name="Beck T."/>
            <person name="Vogl C."/>
            <person name="Tomley F."/>
            <person name="Blake D.P."/>
            <person name="Joachim A."/>
        </authorList>
    </citation>
    <scope>NUCLEOTIDE SEQUENCE [LARGE SCALE GENOMIC DNA]</scope>
    <source>
        <strain evidence="3 4">Wien I</strain>
    </source>
</reference>
<evidence type="ECO:0008006" key="5">
    <source>
        <dbReference type="Google" id="ProtNLM"/>
    </source>
</evidence>
<feature type="chain" id="PRO_5013197400" description="Transmembrane protein" evidence="2">
    <location>
        <begin position="25"/>
        <end position="145"/>
    </location>
</feature>
<accession>A0A2C6L6V9</accession>